<dbReference type="Pfam" id="PF13005">
    <property type="entry name" value="zf-IS66"/>
    <property type="match status" value="1"/>
</dbReference>
<protein>
    <submittedName>
        <fullName evidence="3">IS66 family transposase</fullName>
    </submittedName>
</protein>
<evidence type="ECO:0000259" key="2">
    <source>
        <dbReference type="Pfam" id="PF13005"/>
    </source>
</evidence>
<feature type="domain" description="Transposase IS66 zinc-finger binding" evidence="2">
    <location>
        <begin position="38"/>
        <end position="82"/>
    </location>
</feature>
<accession>A0A9D2F7G4</accession>
<dbReference type="EMBL" id="DXBN01000104">
    <property type="protein sequence ID" value="HIZ53191.1"/>
    <property type="molecule type" value="Genomic_DNA"/>
</dbReference>
<dbReference type="InterPro" id="IPR052344">
    <property type="entry name" value="Transposase-related"/>
</dbReference>
<sequence length="437" mass="50874">METVEEITYRRKKKKGKKAELLKNLPVEEVHCYLNDNECNCESCGDKLRPLGQKVTREEVIFIPATLKKKVFIEHSYECLSCRESEAHSIKRAQSPKPVLQRSFAGPSVLAWLFHQKYELGLPLYRQEKEWQQYGLQISRKTMSNWIIRSSQDWLEPIYGLLREHLNKEDVIHADETPYQILKRPDGRPATSDARIWLFQTDELCKKSVIYYYSSLTRARDNIEEVLSSYQGYIHCDGYSAYQNMSNLQVVACWAHVRRKFFEAGDDQGMAAIGKNYCDRLFLLEKQFKHLPPSKRKKQRQKYSLPLLTEFWNWLSSFPVLAKSKLGVAIAYTQRLKAELMAFIDDGRLVLSNNLAERNIRPLTIGRKNFMFSTSVAGAKANCVAYTLIATAKANCLNAFKYLSLLFEHLPNLDFYRKPELLEEYLPWSDQMQSVCK</sequence>
<dbReference type="AlphaFoldDB" id="A0A9D2F7G4"/>
<reference evidence="3" key="2">
    <citation type="submission" date="2021-04" db="EMBL/GenBank/DDBJ databases">
        <authorList>
            <person name="Gilroy R."/>
        </authorList>
    </citation>
    <scope>NUCLEOTIDE SEQUENCE</scope>
    <source>
        <strain evidence="3">CHK172-16539</strain>
    </source>
</reference>
<dbReference type="NCBIfam" id="NF033517">
    <property type="entry name" value="transpos_IS66"/>
    <property type="match status" value="1"/>
</dbReference>
<dbReference type="InterPro" id="IPR024474">
    <property type="entry name" value="Znf_dom_IS66"/>
</dbReference>
<dbReference type="Proteomes" id="UP000824063">
    <property type="component" value="Unassembled WGS sequence"/>
</dbReference>
<name>A0A9D2F7G4_9ENTE</name>
<dbReference type="Pfam" id="PF03050">
    <property type="entry name" value="DDE_Tnp_IS66"/>
    <property type="match status" value="1"/>
</dbReference>
<evidence type="ECO:0000313" key="3">
    <source>
        <dbReference type="EMBL" id="HIZ53191.1"/>
    </source>
</evidence>
<feature type="domain" description="Transposase IS66 central" evidence="1">
    <location>
        <begin position="103"/>
        <end position="380"/>
    </location>
</feature>
<dbReference type="InterPro" id="IPR004291">
    <property type="entry name" value="Transposase_IS66_central"/>
</dbReference>
<comment type="caution">
    <text evidence="3">The sequence shown here is derived from an EMBL/GenBank/DDBJ whole genome shotgun (WGS) entry which is preliminary data.</text>
</comment>
<dbReference type="PANTHER" id="PTHR33678:SF1">
    <property type="entry name" value="BLL1576 PROTEIN"/>
    <property type="match status" value="1"/>
</dbReference>
<evidence type="ECO:0000259" key="1">
    <source>
        <dbReference type="Pfam" id="PF03050"/>
    </source>
</evidence>
<reference evidence="3" key="1">
    <citation type="journal article" date="2021" name="PeerJ">
        <title>Extensive microbial diversity within the chicken gut microbiome revealed by metagenomics and culture.</title>
        <authorList>
            <person name="Gilroy R."/>
            <person name="Ravi A."/>
            <person name="Getino M."/>
            <person name="Pursley I."/>
            <person name="Horton D.L."/>
            <person name="Alikhan N.F."/>
            <person name="Baker D."/>
            <person name="Gharbi K."/>
            <person name="Hall N."/>
            <person name="Watson M."/>
            <person name="Adriaenssens E.M."/>
            <person name="Foster-Nyarko E."/>
            <person name="Jarju S."/>
            <person name="Secka A."/>
            <person name="Antonio M."/>
            <person name="Oren A."/>
            <person name="Chaudhuri R.R."/>
            <person name="La Ragione R."/>
            <person name="Hildebrand F."/>
            <person name="Pallen M.J."/>
        </authorList>
    </citation>
    <scope>NUCLEOTIDE SEQUENCE</scope>
    <source>
        <strain evidence="3">CHK172-16539</strain>
    </source>
</reference>
<proteinExistence type="predicted"/>
<dbReference type="PANTHER" id="PTHR33678">
    <property type="entry name" value="BLL1576 PROTEIN"/>
    <property type="match status" value="1"/>
</dbReference>
<evidence type="ECO:0000313" key="4">
    <source>
        <dbReference type="Proteomes" id="UP000824063"/>
    </source>
</evidence>
<organism evidence="3 4">
    <name type="scientific">Candidatus Enterococcus avicola</name>
    <dbReference type="NCBI Taxonomy" id="2838561"/>
    <lineage>
        <taxon>Bacteria</taxon>
        <taxon>Bacillati</taxon>
        <taxon>Bacillota</taxon>
        <taxon>Bacilli</taxon>
        <taxon>Lactobacillales</taxon>
        <taxon>Enterococcaceae</taxon>
        <taxon>Enterococcus</taxon>
    </lineage>
</organism>
<gene>
    <name evidence="3" type="ORF">IAA20_04555</name>
</gene>